<sequence>MKEIIVPVNDTHLFVKLYKNHEHKPTIIMEAGYGDNSTTWDSIVNELSELANVLVYDRAGLGKSEKSGHPRTSLQMVEELNSLLNYLDIELPYILVGHSFGGVNARLFASTYPHKVGGLVLIDSTPELYKERFLPTMSHQFQATYNQQFTIEGNYDEFMESLQQLKDRVEQKSNIPLKVICAGKKAERL</sequence>
<keyword evidence="2" id="KW-0378">Hydrolase</keyword>
<dbReference type="GO" id="GO:0016020">
    <property type="term" value="C:membrane"/>
    <property type="evidence" value="ECO:0007669"/>
    <property type="project" value="TreeGrafter"/>
</dbReference>
<dbReference type="AlphaFoldDB" id="A0A4S4K1Q9"/>
<feature type="domain" description="AB hydrolase-1" evidence="1">
    <location>
        <begin position="25"/>
        <end position="149"/>
    </location>
</feature>
<reference evidence="2 3" key="1">
    <citation type="submission" date="2014-01" db="EMBL/GenBank/DDBJ databases">
        <title>Draft genome sequencing of Bacillus alcalophilus CGMCC 1.3604.</title>
        <authorList>
            <person name="Yang J."/>
            <person name="Diao L."/>
            <person name="Yang S."/>
        </authorList>
    </citation>
    <scope>NUCLEOTIDE SEQUENCE [LARGE SCALE GENOMIC DNA]</scope>
    <source>
        <strain evidence="2 3">CGMCC 1.3604</strain>
    </source>
</reference>
<dbReference type="SUPFAM" id="SSF53474">
    <property type="entry name" value="alpha/beta-Hydrolases"/>
    <property type="match status" value="1"/>
</dbReference>
<dbReference type="PANTHER" id="PTHR43798">
    <property type="entry name" value="MONOACYLGLYCEROL LIPASE"/>
    <property type="match status" value="1"/>
</dbReference>
<dbReference type="InterPro" id="IPR000073">
    <property type="entry name" value="AB_hydrolase_1"/>
</dbReference>
<dbReference type="Proteomes" id="UP000297014">
    <property type="component" value="Unassembled WGS sequence"/>
</dbReference>
<evidence type="ECO:0000313" key="3">
    <source>
        <dbReference type="Proteomes" id="UP000297014"/>
    </source>
</evidence>
<proteinExistence type="predicted"/>
<accession>A0A4S4K1Q9</accession>
<name>A0A4S4K1Q9_ALKAL</name>
<dbReference type="PRINTS" id="PR00111">
    <property type="entry name" value="ABHYDROLASE"/>
</dbReference>
<dbReference type="GO" id="GO:0016787">
    <property type="term" value="F:hydrolase activity"/>
    <property type="evidence" value="ECO:0007669"/>
    <property type="project" value="UniProtKB-KW"/>
</dbReference>
<dbReference type="PANTHER" id="PTHR43798:SF33">
    <property type="entry name" value="HYDROLASE, PUTATIVE (AFU_ORTHOLOGUE AFUA_2G14860)-RELATED"/>
    <property type="match status" value="1"/>
</dbReference>
<organism evidence="2 3">
    <name type="scientific">Alkalihalobacillus alcalophilus ATCC 27647 = CGMCC 1.3604</name>
    <dbReference type="NCBI Taxonomy" id="1218173"/>
    <lineage>
        <taxon>Bacteria</taxon>
        <taxon>Bacillati</taxon>
        <taxon>Bacillota</taxon>
        <taxon>Bacilli</taxon>
        <taxon>Bacillales</taxon>
        <taxon>Bacillaceae</taxon>
        <taxon>Alkalihalobacillus</taxon>
    </lineage>
</organism>
<dbReference type="InterPro" id="IPR029058">
    <property type="entry name" value="AB_hydrolase_fold"/>
</dbReference>
<evidence type="ECO:0000259" key="1">
    <source>
        <dbReference type="Pfam" id="PF00561"/>
    </source>
</evidence>
<dbReference type="EMBL" id="JALP01000061">
    <property type="protein sequence ID" value="THG91568.1"/>
    <property type="molecule type" value="Genomic_DNA"/>
</dbReference>
<protein>
    <submittedName>
        <fullName evidence="2">Alpha/beta hydrolase</fullName>
    </submittedName>
</protein>
<evidence type="ECO:0000313" key="2">
    <source>
        <dbReference type="EMBL" id="THG91568.1"/>
    </source>
</evidence>
<dbReference type="Pfam" id="PF00561">
    <property type="entry name" value="Abhydrolase_1"/>
    <property type="match status" value="1"/>
</dbReference>
<dbReference type="RefSeq" id="WP_052044337.1">
    <property type="nucleotide sequence ID" value="NZ_ALPT02000011.1"/>
</dbReference>
<dbReference type="Gene3D" id="3.40.50.1820">
    <property type="entry name" value="alpha/beta hydrolase"/>
    <property type="match status" value="1"/>
</dbReference>
<gene>
    <name evidence="2" type="ORF">AJ85_03860</name>
</gene>
<dbReference type="InterPro" id="IPR050266">
    <property type="entry name" value="AB_hydrolase_sf"/>
</dbReference>
<comment type="caution">
    <text evidence="2">The sequence shown here is derived from an EMBL/GenBank/DDBJ whole genome shotgun (WGS) entry which is preliminary data.</text>
</comment>